<evidence type="ECO:0000313" key="3">
    <source>
        <dbReference type="Proteomes" id="UP001152747"/>
    </source>
</evidence>
<evidence type="ECO:0000313" key="2">
    <source>
        <dbReference type="EMBL" id="CAI5444091.1"/>
    </source>
</evidence>
<feature type="transmembrane region" description="Helical" evidence="1">
    <location>
        <begin position="15"/>
        <end position="37"/>
    </location>
</feature>
<dbReference type="Proteomes" id="UP001152747">
    <property type="component" value="Unassembled WGS sequence"/>
</dbReference>
<organism evidence="2 3">
    <name type="scientific">Caenorhabditis angaria</name>
    <dbReference type="NCBI Taxonomy" id="860376"/>
    <lineage>
        <taxon>Eukaryota</taxon>
        <taxon>Metazoa</taxon>
        <taxon>Ecdysozoa</taxon>
        <taxon>Nematoda</taxon>
        <taxon>Chromadorea</taxon>
        <taxon>Rhabditida</taxon>
        <taxon>Rhabditina</taxon>
        <taxon>Rhabditomorpha</taxon>
        <taxon>Rhabditoidea</taxon>
        <taxon>Rhabditidae</taxon>
        <taxon>Peloderinae</taxon>
        <taxon>Caenorhabditis</taxon>
    </lineage>
</organism>
<sequence>MTNNYQTESLKKMRLLINFILLGWIQLSILLLFGLVAYGLESFKFMILAAIQVFISIMFIFQQKSFVSIHYTAQLILLVYSLIIILIKIFGGISTSSFDIFQLVFCSGTNDLIIFVQIFYFSCVIQYLEFLTEKSEKKSEKTKIFQFV</sequence>
<evidence type="ECO:0008006" key="4">
    <source>
        <dbReference type="Google" id="ProtNLM"/>
    </source>
</evidence>
<proteinExistence type="predicted"/>
<keyword evidence="1" id="KW-0812">Transmembrane</keyword>
<protein>
    <recommendedName>
        <fullName evidence="4">Transmembrane protein</fullName>
    </recommendedName>
</protein>
<keyword evidence="1" id="KW-0472">Membrane</keyword>
<comment type="caution">
    <text evidence="2">The sequence shown here is derived from an EMBL/GenBank/DDBJ whole genome shotgun (WGS) entry which is preliminary data.</text>
</comment>
<evidence type="ECO:0000256" key="1">
    <source>
        <dbReference type="SAM" id="Phobius"/>
    </source>
</evidence>
<keyword evidence="3" id="KW-1185">Reference proteome</keyword>
<accession>A0A9P1IFA8</accession>
<dbReference type="AlphaFoldDB" id="A0A9P1IFA8"/>
<feature type="transmembrane region" description="Helical" evidence="1">
    <location>
        <begin position="43"/>
        <end position="61"/>
    </location>
</feature>
<reference evidence="2" key="1">
    <citation type="submission" date="2022-11" db="EMBL/GenBank/DDBJ databases">
        <authorList>
            <person name="Kikuchi T."/>
        </authorList>
    </citation>
    <scope>NUCLEOTIDE SEQUENCE</scope>
    <source>
        <strain evidence="2">PS1010</strain>
    </source>
</reference>
<name>A0A9P1IFA8_9PELO</name>
<gene>
    <name evidence="2" type="ORF">CAMP_LOCUS6728</name>
</gene>
<dbReference type="EMBL" id="CANHGI010000003">
    <property type="protein sequence ID" value="CAI5444091.1"/>
    <property type="molecule type" value="Genomic_DNA"/>
</dbReference>
<keyword evidence="1" id="KW-1133">Transmembrane helix</keyword>
<feature type="transmembrane region" description="Helical" evidence="1">
    <location>
        <begin position="113"/>
        <end position="131"/>
    </location>
</feature>
<feature type="transmembrane region" description="Helical" evidence="1">
    <location>
        <begin position="73"/>
        <end position="93"/>
    </location>
</feature>